<name>A0A2B4RN12_STYPI</name>
<proteinExistence type="predicted"/>
<gene>
    <name evidence="2" type="ORF">AWC38_SpisGene18011</name>
</gene>
<evidence type="ECO:0000256" key="1">
    <source>
        <dbReference type="SAM" id="MobiDB-lite"/>
    </source>
</evidence>
<feature type="region of interest" description="Disordered" evidence="1">
    <location>
        <begin position="1"/>
        <end position="23"/>
    </location>
</feature>
<accession>A0A2B4RN12</accession>
<protein>
    <submittedName>
        <fullName evidence="2">Uncharacterized protein</fullName>
    </submittedName>
</protein>
<feature type="compositionally biased region" description="Polar residues" evidence="1">
    <location>
        <begin position="1"/>
        <end position="10"/>
    </location>
</feature>
<evidence type="ECO:0000313" key="2">
    <source>
        <dbReference type="EMBL" id="PFX17655.1"/>
    </source>
</evidence>
<comment type="caution">
    <text evidence="2">The sequence shown here is derived from an EMBL/GenBank/DDBJ whole genome shotgun (WGS) entry which is preliminary data.</text>
</comment>
<evidence type="ECO:0000313" key="3">
    <source>
        <dbReference type="Proteomes" id="UP000225706"/>
    </source>
</evidence>
<dbReference type="EMBL" id="LSMT01000458">
    <property type="protein sequence ID" value="PFX17655.1"/>
    <property type="molecule type" value="Genomic_DNA"/>
</dbReference>
<sequence length="158" mass="17901">MGNGFTSNKSSKNKAMKFRDKRSSGVYPRTVPLDVQQSDLTKLPLNGEAFLTIGEAGEQCENADDVISTVSRINFCRLTSFNVVLFIMFEDVKNLNEKMLKESFTLAQHGYFYFPSNLKLLCKVVIYNKPWKPLLLDTGLSQGKCRGLRDIRPPVEKI</sequence>
<organism evidence="2 3">
    <name type="scientific">Stylophora pistillata</name>
    <name type="common">Smooth cauliflower coral</name>
    <dbReference type="NCBI Taxonomy" id="50429"/>
    <lineage>
        <taxon>Eukaryota</taxon>
        <taxon>Metazoa</taxon>
        <taxon>Cnidaria</taxon>
        <taxon>Anthozoa</taxon>
        <taxon>Hexacorallia</taxon>
        <taxon>Scleractinia</taxon>
        <taxon>Astrocoeniina</taxon>
        <taxon>Pocilloporidae</taxon>
        <taxon>Stylophora</taxon>
    </lineage>
</organism>
<keyword evidence="3" id="KW-1185">Reference proteome</keyword>
<dbReference type="AlphaFoldDB" id="A0A2B4RN12"/>
<reference evidence="3" key="1">
    <citation type="journal article" date="2017" name="bioRxiv">
        <title>Comparative analysis of the genomes of Stylophora pistillata and Acropora digitifera provides evidence for extensive differences between species of corals.</title>
        <authorList>
            <person name="Voolstra C.R."/>
            <person name="Li Y."/>
            <person name="Liew Y.J."/>
            <person name="Baumgarten S."/>
            <person name="Zoccola D."/>
            <person name="Flot J.-F."/>
            <person name="Tambutte S."/>
            <person name="Allemand D."/>
            <person name="Aranda M."/>
        </authorList>
    </citation>
    <scope>NUCLEOTIDE SEQUENCE [LARGE SCALE GENOMIC DNA]</scope>
</reference>
<dbReference type="Proteomes" id="UP000225706">
    <property type="component" value="Unassembled WGS sequence"/>
</dbReference>